<dbReference type="Gene3D" id="3.40.50.2300">
    <property type="match status" value="1"/>
</dbReference>
<dbReference type="PROSITE" id="PS50110">
    <property type="entry name" value="RESPONSE_REGULATORY"/>
    <property type="match status" value="1"/>
</dbReference>
<evidence type="ECO:0000259" key="1">
    <source>
        <dbReference type="PROSITE" id="PS50110"/>
    </source>
</evidence>
<dbReference type="SMART" id="SM00448">
    <property type="entry name" value="REC"/>
    <property type="match status" value="1"/>
</dbReference>
<proteinExistence type="predicted"/>
<reference evidence="2" key="1">
    <citation type="submission" date="2020-05" db="EMBL/GenBank/DDBJ databases">
        <authorList>
            <person name="Chiriac C."/>
            <person name="Salcher M."/>
            <person name="Ghai R."/>
            <person name="Kavagutti S V."/>
        </authorList>
    </citation>
    <scope>NUCLEOTIDE SEQUENCE</scope>
</reference>
<gene>
    <name evidence="2" type="ORF">UFOPK2131_00654</name>
</gene>
<name>A0A6J6JKL9_9ZZZZ</name>
<dbReference type="InterPro" id="IPR011006">
    <property type="entry name" value="CheY-like_superfamily"/>
</dbReference>
<sequence>MASTIRIGLLDTDSDVRLGRKLVLSSQPRFEVVFDSDGATEDIEAIEQSLIDVLVLDQRLSFGAGLDFYSSLRNLTGVKQAPSAVLTTSFAQPELLLDALQEGIVDVVTVEQGATGLIAAVSKASSGAVAHSLSSLWELVSSQPTYRAVDLNFVRLLDELPHRQASSLKKLKETWLSADLAKIENFDLGSLNTLVSRLPVASAVELVLAMNRSGLLDVE</sequence>
<dbReference type="SUPFAM" id="SSF52172">
    <property type="entry name" value="CheY-like"/>
    <property type="match status" value="1"/>
</dbReference>
<dbReference type="EMBL" id="CAEZVT010000069">
    <property type="protein sequence ID" value="CAB4637035.1"/>
    <property type="molecule type" value="Genomic_DNA"/>
</dbReference>
<organism evidence="2">
    <name type="scientific">freshwater metagenome</name>
    <dbReference type="NCBI Taxonomy" id="449393"/>
    <lineage>
        <taxon>unclassified sequences</taxon>
        <taxon>metagenomes</taxon>
        <taxon>ecological metagenomes</taxon>
    </lineage>
</organism>
<dbReference type="GO" id="GO:0000160">
    <property type="term" value="P:phosphorelay signal transduction system"/>
    <property type="evidence" value="ECO:0007669"/>
    <property type="project" value="InterPro"/>
</dbReference>
<feature type="domain" description="Response regulatory" evidence="1">
    <location>
        <begin position="6"/>
        <end position="125"/>
    </location>
</feature>
<evidence type="ECO:0000313" key="2">
    <source>
        <dbReference type="EMBL" id="CAB4637035.1"/>
    </source>
</evidence>
<protein>
    <submittedName>
        <fullName evidence="2">Unannotated protein</fullName>
    </submittedName>
</protein>
<dbReference type="Pfam" id="PF00072">
    <property type="entry name" value="Response_reg"/>
    <property type="match status" value="1"/>
</dbReference>
<accession>A0A6J6JKL9</accession>
<dbReference type="AlphaFoldDB" id="A0A6J6JKL9"/>
<dbReference type="InterPro" id="IPR001789">
    <property type="entry name" value="Sig_transdc_resp-reg_receiver"/>
</dbReference>